<evidence type="ECO:0000256" key="1">
    <source>
        <dbReference type="SAM" id="Phobius"/>
    </source>
</evidence>
<keyword evidence="3" id="KW-1185">Reference proteome</keyword>
<sequence length="133" mass="15041">MAIKREKALTIPVIDAVNAELQTNQQRAELEKVRMLWFRVAVIVALLAIRLVCAYIRLTQSLTVVPALEYYWHMPLMFLLACTTLVIITLRSVASFGQSNEVKDNNHPAESLLDKVTELCNKVVELISKSESK</sequence>
<dbReference type="RefSeq" id="WP_126739410.1">
    <property type="nucleotide sequence ID" value="NZ_RYEQ01000001.1"/>
</dbReference>
<feature type="transmembrane region" description="Helical" evidence="1">
    <location>
        <begin position="70"/>
        <end position="90"/>
    </location>
</feature>
<dbReference type="Proteomes" id="UP000268436">
    <property type="component" value="Unassembled WGS sequence"/>
</dbReference>
<reference evidence="2 3" key="1">
    <citation type="submission" date="2018-12" db="EMBL/GenBank/DDBJ databases">
        <title>Persistence of Moraxella catarrhalis in Chronic Obstructive Pulmonary Disease and Regulation of the Hag/MID Adhesin.</title>
        <authorList>
            <person name="Murphy T."/>
            <person name="Zhao X."/>
            <person name="Vyas G."/>
            <person name="Aluvathingal J."/>
            <person name="Nadendla S."/>
            <person name="Tallon L."/>
            <person name="Tettelin H."/>
        </authorList>
    </citation>
    <scope>NUCLEOTIDE SEQUENCE [LARGE SCALE GENOMIC DNA]</scope>
    <source>
        <strain evidence="2 3">173P27B1</strain>
    </source>
</reference>
<comment type="caution">
    <text evidence="2">The sequence shown here is derived from an EMBL/GenBank/DDBJ whole genome shotgun (WGS) entry which is preliminary data.</text>
</comment>
<gene>
    <name evidence="2" type="ORF">EJK54_1088</name>
</gene>
<evidence type="ECO:0000313" key="3">
    <source>
        <dbReference type="Proteomes" id="UP000268436"/>
    </source>
</evidence>
<accession>A0ABY0BM79</accession>
<protein>
    <recommendedName>
        <fullName evidence="4">DUF202 domain-containing protein</fullName>
    </recommendedName>
</protein>
<organism evidence="2 3">
    <name type="scientific">Moraxella catarrhalis</name>
    <name type="common">Branhamella catarrhalis</name>
    <dbReference type="NCBI Taxonomy" id="480"/>
    <lineage>
        <taxon>Bacteria</taxon>
        <taxon>Pseudomonadati</taxon>
        <taxon>Pseudomonadota</taxon>
        <taxon>Gammaproteobacteria</taxon>
        <taxon>Moraxellales</taxon>
        <taxon>Moraxellaceae</taxon>
        <taxon>Moraxella</taxon>
    </lineage>
</organism>
<dbReference type="EMBL" id="RYER01000003">
    <property type="protein sequence ID" value="RUO17573.1"/>
    <property type="molecule type" value="Genomic_DNA"/>
</dbReference>
<proteinExistence type="predicted"/>
<keyword evidence="1" id="KW-1133">Transmembrane helix</keyword>
<name>A0ABY0BM79_MORCA</name>
<keyword evidence="1" id="KW-0812">Transmembrane</keyword>
<feature type="transmembrane region" description="Helical" evidence="1">
    <location>
        <begin position="36"/>
        <end position="58"/>
    </location>
</feature>
<evidence type="ECO:0000313" key="2">
    <source>
        <dbReference type="EMBL" id="RUO17573.1"/>
    </source>
</evidence>
<keyword evidence="1" id="KW-0472">Membrane</keyword>
<evidence type="ECO:0008006" key="4">
    <source>
        <dbReference type="Google" id="ProtNLM"/>
    </source>
</evidence>